<reference evidence="1" key="1">
    <citation type="submission" date="2025-08" db="UniProtKB">
        <authorList>
            <consortium name="RefSeq"/>
        </authorList>
    </citation>
    <scope>IDENTIFICATION</scope>
    <source>
        <tissue evidence="1">Whole insect</tissue>
    </source>
</reference>
<organism evidence="1">
    <name type="scientific">Diabrotica virgifera virgifera</name>
    <name type="common">western corn rootworm</name>
    <dbReference type="NCBI Taxonomy" id="50390"/>
    <lineage>
        <taxon>Eukaryota</taxon>
        <taxon>Metazoa</taxon>
        <taxon>Ecdysozoa</taxon>
        <taxon>Arthropoda</taxon>
        <taxon>Hexapoda</taxon>
        <taxon>Insecta</taxon>
        <taxon>Pterygota</taxon>
        <taxon>Neoptera</taxon>
        <taxon>Endopterygota</taxon>
        <taxon>Coleoptera</taxon>
        <taxon>Polyphaga</taxon>
        <taxon>Cucujiformia</taxon>
        <taxon>Chrysomeloidea</taxon>
        <taxon>Chrysomelidae</taxon>
        <taxon>Galerucinae</taxon>
        <taxon>Diabroticina</taxon>
        <taxon>Diabroticites</taxon>
        <taxon>Diabrotica</taxon>
    </lineage>
</organism>
<dbReference type="AlphaFoldDB" id="A0A6P7H394"/>
<dbReference type="RefSeq" id="XP_028152992.1">
    <property type="nucleotide sequence ID" value="XM_028297191.1"/>
</dbReference>
<dbReference type="GO" id="GO:0005813">
    <property type="term" value="C:centrosome"/>
    <property type="evidence" value="ECO:0007669"/>
    <property type="project" value="TreeGrafter"/>
</dbReference>
<dbReference type="GO" id="GO:0005765">
    <property type="term" value="C:lysosomal membrane"/>
    <property type="evidence" value="ECO:0007669"/>
    <property type="project" value="TreeGrafter"/>
</dbReference>
<sequence length="123" mass="13782">MLKLLQPSQEPIQEIDYLLVIKMIKSLAMAAKMSSIECTLHYGTSLADRILSQADLLSLLAERGCLSLLPISNTYSQGPYIDASILRRLIDRLLQREQWNLALEVSTKAGIDNTGKVENTQMF</sequence>
<dbReference type="GO" id="GO:0000281">
    <property type="term" value="P:mitotic cytokinesis"/>
    <property type="evidence" value="ECO:0007669"/>
    <property type="project" value="InterPro"/>
</dbReference>
<dbReference type="GO" id="GO:0032465">
    <property type="term" value="P:regulation of cytokinesis"/>
    <property type="evidence" value="ECO:0007669"/>
    <property type="project" value="TreeGrafter"/>
</dbReference>
<name>A0A6P7H394_DIAVI</name>
<dbReference type="InterPro" id="IPR028730">
    <property type="entry name" value="ZFYVE26"/>
</dbReference>
<proteinExistence type="predicted"/>
<protein>
    <submittedName>
        <fullName evidence="1">Zinc finger FYVE domain-containing protein 26 homolog</fullName>
    </submittedName>
</protein>
<evidence type="ECO:0000313" key="1">
    <source>
        <dbReference type="RefSeq" id="XP_028152992.1"/>
    </source>
</evidence>
<gene>
    <name evidence="1" type="primary">LOC114346455</name>
</gene>
<dbReference type="InParanoid" id="A0A6P7H394"/>
<dbReference type="GO" id="GO:0032266">
    <property type="term" value="F:phosphatidylinositol-3-phosphate binding"/>
    <property type="evidence" value="ECO:0007669"/>
    <property type="project" value="InterPro"/>
</dbReference>
<dbReference type="GO" id="GO:0030496">
    <property type="term" value="C:midbody"/>
    <property type="evidence" value="ECO:0007669"/>
    <property type="project" value="TreeGrafter"/>
</dbReference>
<dbReference type="GO" id="GO:0000724">
    <property type="term" value="P:double-strand break repair via homologous recombination"/>
    <property type="evidence" value="ECO:0007669"/>
    <property type="project" value="InterPro"/>
</dbReference>
<dbReference type="PANTHER" id="PTHR46591">
    <property type="entry name" value="ZINC FINGER FYVE DOMAIN-CONTAINING PROTEIN 26"/>
    <property type="match status" value="1"/>
</dbReference>
<accession>A0A6P7H394</accession>
<dbReference type="PANTHER" id="PTHR46591:SF1">
    <property type="entry name" value="ZINC FINGER FYVE DOMAIN-CONTAINING PROTEIN 26"/>
    <property type="match status" value="1"/>
</dbReference>